<reference evidence="10 11" key="1">
    <citation type="journal article" date="2019" name="Nat. Microbiol.">
        <title>Mediterranean grassland soil C-N compound turnover is dependent on rainfall and depth, and is mediated by genomically divergent microorganisms.</title>
        <authorList>
            <person name="Diamond S."/>
            <person name="Andeer P.F."/>
            <person name="Li Z."/>
            <person name="Crits-Christoph A."/>
            <person name="Burstein D."/>
            <person name="Anantharaman K."/>
            <person name="Lane K.R."/>
            <person name="Thomas B.C."/>
            <person name="Pan C."/>
            <person name="Northen T.R."/>
            <person name="Banfield J.F."/>
        </authorList>
    </citation>
    <scope>NUCLEOTIDE SEQUENCE [LARGE SCALE GENOMIC DNA]</scope>
    <source>
        <strain evidence="10">WS_5</strain>
    </source>
</reference>
<keyword evidence="3" id="KW-0808">Transferase</keyword>
<evidence type="ECO:0000313" key="10">
    <source>
        <dbReference type="EMBL" id="TMQ62215.1"/>
    </source>
</evidence>
<dbReference type="SUPFAM" id="SSF53448">
    <property type="entry name" value="Nucleotide-diphospho-sugar transferases"/>
    <property type="match status" value="1"/>
</dbReference>
<comment type="similarity">
    <text evidence="1">In the C-terminal section; belongs to the transferase hexapeptide repeat family.</text>
</comment>
<dbReference type="Gene3D" id="3.90.550.10">
    <property type="entry name" value="Spore Coat Polysaccharide Biosynthesis Protein SpsA, Chain A"/>
    <property type="match status" value="1"/>
</dbReference>
<dbReference type="EMBL" id="VBOV01000002">
    <property type="protein sequence ID" value="TMQ62215.1"/>
    <property type="molecule type" value="Genomic_DNA"/>
</dbReference>
<comment type="catalytic activity">
    <reaction evidence="7">
        <text>N-acetyl-alpha-D-glucosamine 1-phosphate + UTP + H(+) = UDP-N-acetyl-alpha-D-glucosamine + diphosphate</text>
        <dbReference type="Rhea" id="RHEA:13509"/>
        <dbReference type="ChEBI" id="CHEBI:15378"/>
        <dbReference type="ChEBI" id="CHEBI:33019"/>
        <dbReference type="ChEBI" id="CHEBI:46398"/>
        <dbReference type="ChEBI" id="CHEBI:57705"/>
        <dbReference type="ChEBI" id="CHEBI:57776"/>
        <dbReference type="EC" id="2.7.7.23"/>
    </reaction>
</comment>
<evidence type="ECO:0000256" key="3">
    <source>
        <dbReference type="ARBA" id="ARBA00022679"/>
    </source>
</evidence>
<dbReference type="Proteomes" id="UP000320913">
    <property type="component" value="Unassembled WGS sequence"/>
</dbReference>
<dbReference type="PANTHER" id="PTHR43584">
    <property type="entry name" value="NUCLEOTIDYL TRANSFERASE"/>
    <property type="match status" value="1"/>
</dbReference>
<dbReference type="InterPro" id="IPR025877">
    <property type="entry name" value="MobA-like_NTP_Trfase"/>
</dbReference>
<dbReference type="PANTHER" id="PTHR43584:SF3">
    <property type="entry name" value="BIFUNCTIONAL PROTEIN GLMU"/>
    <property type="match status" value="1"/>
</dbReference>
<evidence type="ECO:0000313" key="11">
    <source>
        <dbReference type="Proteomes" id="UP000320913"/>
    </source>
</evidence>
<evidence type="ECO:0000256" key="2">
    <source>
        <dbReference type="ARBA" id="ARBA00007947"/>
    </source>
</evidence>
<feature type="domain" description="MobA-like NTP transferase" evidence="9">
    <location>
        <begin position="7"/>
        <end position="131"/>
    </location>
</feature>
<evidence type="ECO:0000256" key="6">
    <source>
        <dbReference type="ARBA" id="ARBA00048247"/>
    </source>
</evidence>
<comment type="similarity">
    <text evidence="2">In the N-terminal section; belongs to the N-acetylglucosamine-1-phosphate uridyltransferase family.</text>
</comment>
<gene>
    <name evidence="10" type="ORF">E6K75_00140</name>
</gene>
<keyword evidence="5" id="KW-0012">Acyltransferase</keyword>
<accession>A0A538TEZ1</accession>
<evidence type="ECO:0000256" key="8">
    <source>
        <dbReference type="ARBA" id="ARBA00049628"/>
    </source>
</evidence>
<organism evidence="10 11">
    <name type="scientific">Eiseniibacteriota bacterium</name>
    <dbReference type="NCBI Taxonomy" id="2212470"/>
    <lineage>
        <taxon>Bacteria</taxon>
        <taxon>Candidatus Eiseniibacteriota</taxon>
    </lineage>
</organism>
<evidence type="ECO:0000256" key="1">
    <source>
        <dbReference type="ARBA" id="ARBA00007707"/>
    </source>
</evidence>
<dbReference type="AlphaFoldDB" id="A0A538TEZ1"/>
<evidence type="ECO:0000259" key="9">
    <source>
        <dbReference type="Pfam" id="PF12804"/>
    </source>
</evidence>
<comment type="function">
    <text evidence="8">Catalyzes the last two sequential reactions in the de novo biosynthetic pathway for UDP-N-acetylglucosamine (UDP-GlcNAc). The C-terminal domain catalyzes the transfer of acetyl group from acetyl coenzyme A to glucosamine-1-phosphate (GlcN-1-P) to produce N-acetylglucosamine-1-phosphate (GlcNAc-1-P), which is converted into UDP-GlcNAc by the transfer of uridine 5-monophosphate (from uridine 5-triphosphate), a reaction catalyzed by the N-terminal domain.</text>
</comment>
<proteinExistence type="inferred from homology"/>
<dbReference type="GO" id="GO:0019134">
    <property type="term" value="F:glucosamine-1-phosphate N-acetyltransferase activity"/>
    <property type="evidence" value="ECO:0007669"/>
    <property type="project" value="UniProtKB-EC"/>
</dbReference>
<dbReference type="GO" id="GO:0003977">
    <property type="term" value="F:UDP-N-acetylglucosamine diphosphorylase activity"/>
    <property type="evidence" value="ECO:0007669"/>
    <property type="project" value="UniProtKB-EC"/>
</dbReference>
<keyword evidence="4" id="KW-0548">Nucleotidyltransferase</keyword>
<comment type="catalytic activity">
    <reaction evidence="6">
        <text>alpha-D-glucosamine 1-phosphate + acetyl-CoA = N-acetyl-alpha-D-glucosamine 1-phosphate + CoA + H(+)</text>
        <dbReference type="Rhea" id="RHEA:13725"/>
        <dbReference type="ChEBI" id="CHEBI:15378"/>
        <dbReference type="ChEBI" id="CHEBI:57287"/>
        <dbReference type="ChEBI" id="CHEBI:57288"/>
        <dbReference type="ChEBI" id="CHEBI:57776"/>
        <dbReference type="ChEBI" id="CHEBI:58516"/>
        <dbReference type="EC" id="2.3.1.157"/>
    </reaction>
</comment>
<dbReference type="InterPro" id="IPR029044">
    <property type="entry name" value="Nucleotide-diphossugar_trans"/>
</dbReference>
<evidence type="ECO:0000256" key="7">
    <source>
        <dbReference type="ARBA" id="ARBA00048493"/>
    </source>
</evidence>
<protein>
    <submittedName>
        <fullName evidence="10">UDP-N-acetylglucosamine pyrophosphorylase</fullName>
    </submittedName>
</protein>
<name>A0A538TEZ1_UNCEI</name>
<evidence type="ECO:0000256" key="5">
    <source>
        <dbReference type="ARBA" id="ARBA00023315"/>
    </source>
</evidence>
<dbReference type="InterPro" id="IPR050065">
    <property type="entry name" value="GlmU-like"/>
</dbReference>
<sequence>MKAPFTAVVLAAGLGKRMSSDLPKVLHPALGRPLLHHVLDQLDPLKPKLTVVVVGHRASLVRNSLRGRRVSFAEQVPQLGTGHAVQMAWSALEPGPDTLLVLAGDMPLIRTATLKRLLERHAREGNAVTFLSGILEDPAGYGRVIRDSKDEFVKIVEERDATPEERSVAEVNSGIYCFLRAPLQEALGFLRADNRQQEYYLTDTLSFIKGRGGRIGVERASDSRELFGVNNPEQLAMVEEALRAWGES</sequence>
<evidence type="ECO:0000256" key="4">
    <source>
        <dbReference type="ARBA" id="ARBA00022695"/>
    </source>
</evidence>
<dbReference type="CDD" id="cd02540">
    <property type="entry name" value="GT2_GlmU_N_bac"/>
    <property type="match status" value="1"/>
</dbReference>
<comment type="caution">
    <text evidence="10">The sequence shown here is derived from an EMBL/GenBank/DDBJ whole genome shotgun (WGS) entry which is preliminary data.</text>
</comment>
<dbReference type="Pfam" id="PF12804">
    <property type="entry name" value="NTP_transf_3"/>
    <property type="match status" value="1"/>
</dbReference>